<evidence type="ECO:0000313" key="2">
    <source>
        <dbReference type="Proteomes" id="UP000606776"/>
    </source>
</evidence>
<name>A0ABR9VBG2_9CYAN</name>
<organism evidence="1 2">
    <name type="scientific">Sphaerospermopsis aphanizomenoides LEGE 00250</name>
    <dbReference type="NCBI Taxonomy" id="2777972"/>
    <lineage>
        <taxon>Bacteria</taxon>
        <taxon>Bacillati</taxon>
        <taxon>Cyanobacteriota</taxon>
        <taxon>Cyanophyceae</taxon>
        <taxon>Nostocales</taxon>
        <taxon>Aphanizomenonaceae</taxon>
        <taxon>Sphaerospermopsis</taxon>
        <taxon>Sphaerospermopsis aphanizomenoides</taxon>
    </lineage>
</organism>
<sequence>MIPAQNKIIRVQNQGLCNDAWYEGFFCGDRVEFFGGSNICGNPSQGFNVYDKNNSLVFTGEPTAFTGGRAGTFNWNIVNTVIFTPGFQSTNSAQNCTNKCTFSVTNENGIIYLSKEYAECPKYTVSCDEDCPQGLTKIETDIYPGFCCLDCKILASEVRNIRGLIK</sequence>
<dbReference type="EMBL" id="JADEWB010000026">
    <property type="protein sequence ID" value="MBE9235834.1"/>
    <property type="molecule type" value="Genomic_DNA"/>
</dbReference>
<dbReference type="Proteomes" id="UP000606776">
    <property type="component" value="Unassembled WGS sequence"/>
</dbReference>
<gene>
    <name evidence="1" type="ORF">IQ227_07235</name>
</gene>
<reference evidence="1 2" key="1">
    <citation type="submission" date="2020-10" db="EMBL/GenBank/DDBJ databases">
        <authorList>
            <person name="Castelo-Branco R."/>
            <person name="Eusebio N."/>
            <person name="Adriana R."/>
            <person name="Vieira A."/>
            <person name="Brugerolle De Fraissinette N."/>
            <person name="Rezende De Castro R."/>
            <person name="Schneider M.P."/>
            <person name="Vasconcelos V."/>
            <person name="Leao P.N."/>
        </authorList>
    </citation>
    <scope>NUCLEOTIDE SEQUENCE [LARGE SCALE GENOMIC DNA]</scope>
    <source>
        <strain evidence="1 2">LEGE 00250</strain>
    </source>
</reference>
<evidence type="ECO:0000313" key="1">
    <source>
        <dbReference type="EMBL" id="MBE9235834.1"/>
    </source>
</evidence>
<protein>
    <submittedName>
        <fullName evidence="1">Uncharacterized protein</fullName>
    </submittedName>
</protein>
<comment type="caution">
    <text evidence="1">The sequence shown here is derived from an EMBL/GenBank/DDBJ whole genome shotgun (WGS) entry which is preliminary data.</text>
</comment>
<keyword evidence="2" id="KW-1185">Reference proteome</keyword>
<accession>A0ABR9VBG2</accession>
<proteinExistence type="predicted"/>
<dbReference type="RefSeq" id="WP_193942323.1">
    <property type="nucleotide sequence ID" value="NZ_JADEWB010000026.1"/>
</dbReference>